<sequence length="279" mass="30568">MVDILIDSIKDVSKTLPILFIAFILVDYLVNVVNKDNRLIEKLSKYDCIGGAILGVIPQCGIPVAMAKLYSGGLISIGMLVAIFLSSSDEALIIIGAHPEKLPFMLKLIILKVIIGMIFGYLINAFIKEKRNRFKLYDISCDCSKCKDGKGIITRNIKFTLKIFIFLIITVFLINLGMDKIGEEGLYKLLGKNSYLQPVYASLIGMIPSCLSSVVLAEGFIKGAVGLGPLIAGLCANTGFGILVIFKELSVKKAFKIMLLVQTVSIIIGELIYILKFSF</sequence>
<dbReference type="Pfam" id="PF11449">
    <property type="entry name" value="ArsP_2"/>
    <property type="match status" value="1"/>
</dbReference>
<keyword evidence="3" id="KW-1185">Reference proteome</keyword>
<feature type="transmembrane region" description="Helical" evidence="1">
    <location>
        <begin position="199"/>
        <end position="221"/>
    </location>
</feature>
<proteinExistence type="predicted"/>
<feature type="transmembrane region" description="Helical" evidence="1">
    <location>
        <begin position="109"/>
        <end position="127"/>
    </location>
</feature>
<keyword evidence="1" id="KW-0812">Transmembrane</keyword>
<feature type="transmembrane region" description="Helical" evidence="1">
    <location>
        <begin position="159"/>
        <end position="178"/>
    </location>
</feature>
<feature type="transmembrane region" description="Helical" evidence="1">
    <location>
        <begin position="257"/>
        <end position="275"/>
    </location>
</feature>
<feature type="transmembrane region" description="Helical" evidence="1">
    <location>
        <begin position="73"/>
        <end position="97"/>
    </location>
</feature>
<comment type="caution">
    <text evidence="2">The sequence shown here is derived from an EMBL/GenBank/DDBJ whole genome shotgun (WGS) entry which is preliminary data.</text>
</comment>
<reference evidence="2 3" key="1">
    <citation type="submission" date="2021-01" db="EMBL/GenBank/DDBJ databases">
        <title>Genome public.</title>
        <authorList>
            <person name="Liu C."/>
            <person name="Sun Q."/>
        </authorList>
    </citation>
    <scope>NUCLEOTIDE SEQUENCE [LARGE SCALE GENOMIC DNA]</scope>
    <source>
        <strain evidence="2 3">YIM B02515</strain>
    </source>
</reference>
<dbReference type="RefSeq" id="WP_202747035.1">
    <property type="nucleotide sequence ID" value="NZ_JAESWC010000001.1"/>
</dbReference>
<keyword evidence="1" id="KW-0472">Membrane</keyword>
<organism evidence="2 3">
    <name type="scientific">Clostridium rhizosphaerae</name>
    <dbReference type="NCBI Taxonomy" id="2803861"/>
    <lineage>
        <taxon>Bacteria</taxon>
        <taxon>Bacillati</taxon>
        <taxon>Bacillota</taxon>
        <taxon>Clostridia</taxon>
        <taxon>Eubacteriales</taxon>
        <taxon>Clostridiaceae</taxon>
        <taxon>Clostridium</taxon>
    </lineage>
</organism>
<keyword evidence="1" id="KW-1133">Transmembrane helix</keyword>
<evidence type="ECO:0000313" key="3">
    <source>
        <dbReference type="Proteomes" id="UP000632377"/>
    </source>
</evidence>
<protein>
    <submittedName>
        <fullName evidence="2">Arsenic efflux protein</fullName>
    </submittedName>
</protein>
<accession>A0ABS1T4Y5</accession>
<dbReference type="InterPro" id="IPR021552">
    <property type="entry name" value="ArsP_2"/>
</dbReference>
<name>A0ABS1T4Y5_9CLOT</name>
<dbReference type="NCBIfam" id="NF037962">
    <property type="entry name" value="arsenic_eff"/>
    <property type="match status" value="1"/>
</dbReference>
<dbReference type="Proteomes" id="UP000632377">
    <property type="component" value="Unassembled WGS sequence"/>
</dbReference>
<evidence type="ECO:0000313" key="2">
    <source>
        <dbReference type="EMBL" id="MBL4934398.1"/>
    </source>
</evidence>
<gene>
    <name evidence="2" type="ORF">JK636_01350</name>
</gene>
<feature type="transmembrane region" description="Helical" evidence="1">
    <location>
        <begin position="15"/>
        <end position="34"/>
    </location>
</feature>
<feature type="transmembrane region" description="Helical" evidence="1">
    <location>
        <begin position="227"/>
        <end position="245"/>
    </location>
</feature>
<dbReference type="EMBL" id="JAESWC010000001">
    <property type="protein sequence ID" value="MBL4934398.1"/>
    <property type="molecule type" value="Genomic_DNA"/>
</dbReference>
<evidence type="ECO:0000256" key="1">
    <source>
        <dbReference type="SAM" id="Phobius"/>
    </source>
</evidence>